<comment type="caution">
    <text evidence="7">The sequence shown here is derived from an EMBL/GenBank/DDBJ whole genome shotgun (WGS) entry which is preliminary data.</text>
</comment>
<sequence>MLKLSNVSHCYAKSNQNAISNVDLAIESGTCFGLLGPNGAGKTTLISLMTGLLPLQSGQILYHNQSLAKLSIQQSQRISLIPQEYAFYPQLTVWENLQFFASLYHIKNRNFLCSLLEKVALLSYRNTLSKNLSGGLKRRLNFAIGLINSPSFIFMDEITVGVDPLSRQFILDSVKQLSREGVTIIYTSHYLQEIESLCHKIAIIEGGKLRYCDTVDNILTQNGHQHCLITLSKPVSADLLASIHGSVVANHSSYIIRINTLAIQLVSVLNSLKNYEILNVQYGYGSLESFYLNFLNQTAFINKDDK</sequence>
<keyword evidence="2" id="KW-0813">Transport</keyword>
<dbReference type="SMART" id="SM00382">
    <property type="entry name" value="AAA"/>
    <property type="match status" value="1"/>
</dbReference>
<dbReference type="PANTHER" id="PTHR42711">
    <property type="entry name" value="ABC TRANSPORTER ATP-BINDING PROTEIN"/>
    <property type="match status" value="1"/>
</dbReference>
<dbReference type="Proteomes" id="UP000651208">
    <property type="component" value="Unassembled WGS sequence"/>
</dbReference>
<dbReference type="EMBL" id="JABURY010000015">
    <property type="protein sequence ID" value="MBC9130923.1"/>
    <property type="molecule type" value="Genomic_DNA"/>
</dbReference>
<dbReference type="SUPFAM" id="SSF52540">
    <property type="entry name" value="P-loop containing nucleoside triphosphate hydrolases"/>
    <property type="match status" value="1"/>
</dbReference>
<evidence type="ECO:0000313" key="8">
    <source>
        <dbReference type="Proteomes" id="UP000651208"/>
    </source>
</evidence>
<organism evidence="7 8">
    <name type="scientific">Frischella japonica</name>
    <dbReference type="NCBI Taxonomy" id="2741544"/>
    <lineage>
        <taxon>Bacteria</taxon>
        <taxon>Pseudomonadati</taxon>
        <taxon>Pseudomonadota</taxon>
        <taxon>Gammaproteobacteria</taxon>
        <taxon>Orbales</taxon>
        <taxon>Orbaceae</taxon>
        <taxon>Frischella</taxon>
    </lineage>
</organism>
<feature type="domain" description="ABC transporter" evidence="6">
    <location>
        <begin position="2"/>
        <end position="231"/>
    </location>
</feature>
<dbReference type="GO" id="GO:0005524">
    <property type="term" value="F:ATP binding"/>
    <property type="evidence" value="ECO:0007669"/>
    <property type="project" value="UniProtKB-KW"/>
</dbReference>
<dbReference type="InterPro" id="IPR003593">
    <property type="entry name" value="AAA+_ATPase"/>
</dbReference>
<accession>A0ABR7QY82</accession>
<evidence type="ECO:0000256" key="5">
    <source>
        <dbReference type="ARBA" id="ARBA00022840"/>
    </source>
</evidence>
<keyword evidence="3" id="KW-0536">Nodulation</keyword>
<keyword evidence="8" id="KW-1185">Reference proteome</keyword>
<dbReference type="Gene3D" id="3.40.50.300">
    <property type="entry name" value="P-loop containing nucleotide triphosphate hydrolases"/>
    <property type="match status" value="1"/>
</dbReference>
<evidence type="ECO:0000259" key="6">
    <source>
        <dbReference type="PROSITE" id="PS50893"/>
    </source>
</evidence>
<evidence type="ECO:0000256" key="4">
    <source>
        <dbReference type="ARBA" id="ARBA00022741"/>
    </source>
</evidence>
<comment type="similarity">
    <text evidence="1">Belongs to the ABC transporter superfamily.</text>
</comment>
<keyword evidence="4" id="KW-0547">Nucleotide-binding</keyword>
<evidence type="ECO:0000256" key="1">
    <source>
        <dbReference type="ARBA" id="ARBA00005417"/>
    </source>
</evidence>
<dbReference type="Pfam" id="PF00005">
    <property type="entry name" value="ABC_tran"/>
    <property type="match status" value="1"/>
</dbReference>
<name>A0ABR7QY82_9GAMM</name>
<gene>
    <name evidence="7" type="ORF">FcAc13_06320</name>
</gene>
<evidence type="ECO:0000256" key="2">
    <source>
        <dbReference type="ARBA" id="ARBA00022448"/>
    </source>
</evidence>
<proteinExistence type="inferred from homology"/>
<dbReference type="InterPro" id="IPR027417">
    <property type="entry name" value="P-loop_NTPase"/>
</dbReference>
<dbReference type="RefSeq" id="WP_187755366.1">
    <property type="nucleotide sequence ID" value="NZ_JABURY010000015.1"/>
</dbReference>
<keyword evidence="5 7" id="KW-0067">ATP-binding</keyword>
<reference evidence="7 8" key="1">
    <citation type="submission" date="2020-06" db="EMBL/GenBank/DDBJ databases">
        <title>Frischella cerana isolated from Apis cerana gut homogenate.</title>
        <authorList>
            <person name="Wolter L.A."/>
            <person name="Suenami S."/>
            <person name="Miyazaki R."/>
        </authorList>
    </citation>
    <scope>NUCLEOTIDE SEQUENCE [LARGE SCALE GENOMIC DNA]</scope>
    <source>
        <strain evidence="7 8">Ac13</strain>
    </source>
</reference>
<dbReference type="PANTHER" id="PTHR42711:SF5">
    <property type="entry name" value="ABC TRANSPORTER ATP-BINDING PROTEIN NATA"/>
    <property type="match status" value="1"/>
</dbReference>
<evidence type="ECO:0000256" key="3">
    <source>
        <dbReference type="ARBA" id="ARBA00022458"/>
    </source>
</evidence>
<evidence type="ECO:0000313" key="7">
    <source>
        <dbReference type="EMBL" id="MBC9130923.1"/>
    </source>
</evidence>
<protein>
    <submittedName>
        <fullName evidence="7">ABC transporter ATP-binding protein</fullName>
    </submittedName>
</protein>
<dbReference type="PROSITE" id="PS50893">
    <property type="entry name" value="ABC_TRANSPORTER_2"/>
    <property type="match status" value="1"/>
</dbReference>
<dbReference type="InterPro" id="IPR003439">
    <property type="entry name" value="ABC_transporter-like_ATP-bd"/>
</dbReference>
<dbReference type="InterPro" id="IPR050763">
    <property type="entry name" value="ABC_transporter_ATP-binding"/>
</dbReference>